<protein>
    <recommendedName>
        <fullName evidence="2">Transposase</fullName>
    </recommendedName>
</protein>
<dbReference type="EMBL" id="CP165647">
    <property type="protein sequence ID" value="XDU62706.1"/>
    <property type="molecule type" value="Genomic_DNA"/>
</dbReference>
<organism evidence="1">
    <name type="scientific">Leptotrichia alba</name>
    <dbReference type="NCBI Taxonomy" id="3239304"/>
    <lineage>
        <taxon>Bacteria</taxon>
        <taxon>Fusobacteriati</taxon>
        <taxon>Fusobacteriota</taxon>
        <taxon>Fusobacteriia</taxon>
        <taxon>Fusobacteriales</taxon>
        <taxon>Leptotrichiaceae</taxon>
        <taxon>Leptotrichia</taxon>
    </lineage>
</organism>
<evidence type="ECO:0000313" key="1">
    <source>
        <dbReference type="EMBL" id="XDU62706.1"/>
    </source>
</evidence>
<dbReference type="AlphaFoldDB" id="A0AB39V4M1"/>
<reference evidence="1" key="1">
    <citation type="submission" date="2024-07" db="EMBL/GenBank/DDBJ databases">
        <authorList>
            <person name="Li X.-J."/>
            <person name="Wang X."/>
        </authorList>
    </citation>
    <scope>NUCLEOTIDE SEQUENCE</scope>
    <source>
        <strain evidence="1">HSP-536</strain>
    </source>
</reference>
<dbReference type="RefSeq" id="WP_369716540.1">
    <property type="nucleotide sequence ID" value="NZ_CP165647.1"/>
</dbReference>
<name>A0AB39V4M1_9FUSO</name>
<gene>
    <name evidence="1" type="ORF">AB8B28_02235</name>
</gene>
<evidence type="ECO:0008006" key="2">
    <source>
        <dbReference type="Google" id="ProtNLM"/>
    </source>
</evidence>
<accession>A0AB39V4M1</accession>
<proteinExistence type="predicted"/>
<sequence length="49" mass="5802">MKQIRQMRFENKIFKTLDAVVDKLCDTVNPLTNELIKSITLHEWILSIN</sequence>
<dbReference type="KEGG" id="lala:AB8B28_02235"/>